<accession>A0A9D2SF83</accession>
<evidence type="ECO:0000256" key="1">
    <source>
        <dbReference type="ARBA" id="ARBA00005901"/>
    </source>
</evidence>
<gene>
    <name evidence="5" type="ORF">H9710_00775</name>
</gene>
<dbReference type="InterPro" id="IPR002842">
    <property type="entry name" value="ATPase_V1_Esu"/>
</dbReference>
<dbReference type="Gene3D" id="1.20.5.620">
    <property type="entry name" value="F1F0 ATP synthase subunit B, membrane domain"/>
    <property type="match status" value="1"/>
</dbReference>
<dbReference type="GO" id="GO:0046961">
    <property type="term" value="F:proton-transporting ATPase activity, rotational mechanism"/>
    <property type="evidence" value="ECO:0007669"/>
    <property type="project" value="InterPro"/>
</dbReference>
<keyword evidence="3" id="KW-0406">Ion transport</keyword>
<reference evidence="5" key="1">
    <citation type="journal article" date="2021" name="PeerJ">
        <title>Extensive microbial diversity within the chicken gut microbiome revealed by metagenomics and culture.</title>
        <authorList>
            <person name="Gilroy R."/>
            <person name="Ravi A."/>
            <person name="Getino M."/>
            <person name="Pursley I."/>
            <person name="Horton D.L."/>
            <person name="Alikhan N.F."/>
            <person name="Baker D."/>
            <person name="Gharbi K."/>
            <person name="Hall N."/>
            <person name="Watson M."/>
            <person name="Adriaenssens E.M."/>
            <person name="Foster-Nyarko E."/>
            <person name="Jarju S."/>
            <person name="Secka A."/>
            <person name="Antonio M."/>
            <person name="Oren A."/>
            <person name="Chaudhuri R.R."/>
            <person name="La Ragione R."/>
            <person name="Hildebrand F."/>
            <person name="Pallen M.J."/>
        </authorList>
    </citation>
    <scope>NUCLEOTIDE SEQUENCE</scope>
    <source>
        <strain evidence="5">CHK185-1770</strain>
    </source>
</reference>
<organism evidence="5 6">
    <name type="scientific">Candidatus Acutalibacter pullicola</name>
    <dbReference type="NCBI Taxonomy" id="2838417"/>
    <lineage>
        <taxon>Bacteria</taxon>
        <taxon>Bacillati</taxon>
        <taxon>Bacillota</taxon>
        <taxon>Clostridia</taxon>
        <taxon>Eubacteriales</taxon>
        <taxon>Acutalibacteraceae</taxon>
        <taxon>Acutalibacter</taxon>
    </lineage>
</organism>
<evidence type="ECO:0000313" key="5">
    <source>
        <dbReference type="EMBL" id="HJB97097.1"/>
    </source>
</evidence>
<dbReference type="AlphaFoldDB" id="A0A9D2SF83"/>
<keyword evidence="4" id="KW-0175">Coiled coil</keyword>
<evidence type="ECO:0008006" key="7">
    <source>
        <dbReference type="Google" id="ProtNLM"/>
    </source>
</evidence>
<dbReference type="SUPFAM" id="SSF160527">
    <property type="entry name" value="V-type ATPase subunit E-like"/>
    <property type="match status" value="1"/>
</dbReference>
<dbReference type="GO" id="GO:0033178">
    <property type="term" value="C:proton-transporting two-sector ATPase complex, catalytic domain"/>
    <property type="evidence" value="ECO:0007669"/>
    <property type="project" value="InterPro"/>
</dbReference>
<comment type="similarity">
    <text evidence="1">Belongs to the V-ATPase E subunit family.</text>
</comment>
<protein>
    <recommendedName>
        <fullName evidence="7">V-type ATP synthase subunit E</fullName>
    </recommendedName>
</protein>
<evidence type="ECO:0000256" key="3">
    <source>
        <dbReference type="ARBA" id="ARBA00023065"/>
    </source>
</evidence>
<evidence type="ECO:0000256" key="2">
    <source>
        <dbReference type="ARBA" id="ARBA00022448"/>
    </source>
</evidence>
<keyword evidence="2" id="KW-0813">Transport</keyword>
<dbReference type="Pfam" id="PF01991">
    <property type="entry name" value="vATP-synt_E"/>
    <property type="match status" value="1"/>
</dbReference>
<sequence length="198" mass="22063">MKGLEGILEQIQQDSQNQAEEILAAARRDAEATVQAAQQEGQRQAAEIMEAAQKEAEAFRQRAESAALLEKRDRILRKKQQLIQACLRQACSDLEQAPPEEYFAMWLQLASQIAQPGEGVLQCNVRDLERMPPDFPQRLESLPGHIRVDPTPGNMESGFLLSYGDIDSNCSFPALFQERLEELRDAAGAILFAPDDPA</sequence>
<name>A0A9D2SF83_9FIRM</name>
<dbReference type="EMBL" id="DWXG01000005">
    <property type="protein sequence ID" value="HJB97097.1"/>
    <property type="molecule type" value="Genomic_DNA"/>
</dbReference>
<reference evidence="5" key="2">
    <citation type="submission" date="2021-04" db="EMBL/GenBank/DDBJ databases">
        <authorList>
            <person name="Gilroy R."/>
        </authorList>
    </citation>
    <scope>NUCLEOTIDE SEQUENCE</scope>
    <source>
        <strain evidence="5">CHK185-1770</strain>
    </source>
</reference>
<dbReference type="CDD" id="cd06503">
    <property type="entry name" value="ATP-synt_Fo_b"/>
    <property type="match status" value="1"/>
</dbReference>
<dbReference type="Proteomes" id="UP000826793">
    <property type="component" value="Unassembled WGS sequence"/>
</dbReference>
<proteinExistence type="inferred from homology"/>
<evidence type="ECO:0000256" key="4">
    <source>
        <dbReference type="SAM" id="Coils"/>
    </source>
</evidence>
<evidence type="ECO:0000313" key="6">
    <source>
        <dbReference type="Proteomes" id="UP000826793"/>
    </source>
</evidence>
<feature type="coiled-coil region" evidence="4">
    <location>
        <begin position="1"/>
        <end position="69"/>
    </location>
</feature>
<comment type="caution">
    <text evidence="5">The sequence shown here is derived from an EMBL/GenBank/DDBJ whole genome shotgun (WGS) entry which is preliminary data.</text>
</comment>